<dbReference type="eggNOG" id="ENOG502QQWJ">
    <property type="taxonomic scope" value="Eukaryota"/>
</dbReference>
<dbReference type="RefSeq" id="XP_452110.1">
    <property type="nucleotide sequence ID" value="XM_452110.1"/>
</dbReference>
<dbReference type="InterPro" id="IPR052811">
    <property type="entry name" value="Glucose_resp_signaling"/>
</dbReference>
<sequence>MNQFRILSTDSSFSTPSLGETFDFVPLDTGYSLCDDLDLVYSNVLKVVLFAYINEPRFRRKWKRVGSNVNSQRLRVKGASHDNGSNRLSTWFSHDPSDDEDEDDNNRSSIGGSSYNKESMKQVLQALEQKLTRIAMNQDIISDSMLRRSLLKFYNDVFLDSQFKQTLGTMTKPEDLIILFVKSANKELTKLETKDPKSDLFVQMSRFINILIDLSRDTKMGPTYVKRLNAYKNSLKQGDNNKRSPSPINGNVMTSKDEESKLVDDTLQPTFRLSEITHSKILTTIFGVDELKLQRDVIRLSLSVKNDLYLHELSQYEQAIMKDEAELKPIDFGTMDQYSDWKDHQLKHLSELKDKVKHGFSGHNESGKNITKDMQLIPNDPRLIFQTLVNLILKHDFVRQERDNEASISLDSKFLLSRCLRYWLIDYGSAVFVNAVSGCLHLIRNLDFPEGMKMTQYVFGFMETRLSVEAPEHTDPLGWNKKDQDQWSTNQVTIFLWLTDEVYRCIECMFSSKTRDTKLKSVISTYHALVEHDSVLIERDFQKSDMYKKQIHKLKKKTFLTIEQRYISLIRHVPTDSEISIKHLHGLCESILDDIALIETKYKPLTNLSSRYKFVGIIIHTYFSALFRDLKILMQRIKKYNKPIDTDALDTYKLLNELRWKNYEESGSISSEGSILEPIFYKYLLSFCENTGDVVKQGCERIIIHETWEPMDKEADQWYSRSAYDISRLISDTLRLVEQLQWNDLAQLGTAYSVVLGKISECVLHYARCMEDIVREDLCISENDEQNGQGQGMGHRLGNDVSIFKDMKSAIQSSKLWNNQWKQQLQGKRRRSNVDAVDAASAASASDTESATTTTTATAATGYVISMRSCVCLNNMASILNMIDEVEKSFQLNQLSEEVRAHVTDDNNKKIKSEIKGQLWSIVPIAAEGAPCVGGKDNQSPRYSLSIVDTAKRHEIYRTLVGGFPEWWEDEELDLELEPQERMSLSLVLWQEKQEAGANRQRRHRRQRKYNSGTGTRTSETQGTGGNGGGGNGSGVPVGRCYLDLDMPRDMLKSRKNESGLEKSLVLPLDTQGRIHVRVCLEVERAEPDCIVGKTRRIVARILTQSLKQVTNRFEPCINDSFSKKSLSMSLSSSVPGQRPTDDDIYDSLVPLFDHLNENLTVLAQALPTALLHQIMLQVWNKILVAADALLLPPLQLASISSSANSEYNFGSRGNRMSYSGSTRGSSSVWDTAVSGFQKVLQKPGFTGWSSPFSNNSNYNNTVGTSLEVEIVFMWIDILCRDFFHNNGEGPPLDKLKNDQYQQLMLIASLFDNETCELKQTIEEEDQRSVPSLSQSVMVALRILWSRGDHKYVMSQIQSRDRDIRAAVAKLRITSND</sequence>
<dbReference type="STRING" id="284590.Q6CVC9"/>
<dbReference type="InterPro" id="IPR014772">
    <property type="entry name" value="Munc13_dom-2"/>
</dbReference>
<organism evidence="4 5">
    <name type="scientific">Kluyveromyces lactis (strain ATCC 8585 / CBS 2359 / DSM 70799 / NBRC 1267 / NRRL Y-1140 / WM37)</name>
    <name type="common">Yeast</name>
    <name type="synonym">Candida sphaerica</name>
    <dbReference type="NCBI Taxonomy" id="284590"/>
    <lineage>
        <taxon>Eukaryota</taxon>
        <taxon>Fungi</taxon>
        <taxon>Dikarya</taxon>
        <taxon>Ascomycota</taxon>
        <taxon>Saccharomycotina</taxon>
        <taxon>Saccharomycetes</taxon>
        <taxon>Saccharomycetales</taxon>
        <taxon>Saccharomycetaceae</taxon>
        <taxon>Kluyveromyces</taxon>
    </lineage>
</organism>
<feature type="compositionally biased region" description="Polar residues" evidence="1">
    <location>
        <begin position="235"/>
        <end position="254"/>
    </location>
</feature>
<dbReference type="Proteomes" id="UP000000598">
    <property type="component" value="Chromosome B"/>
</dbReference>
<dbReference type="GeneID" id="2896991"/>
<evidence type="ECO:0000313" key="5">
    <source>
        <dbReference type="Proteomes" id="UP000000598"/>
    </source>
</evidence>
<feature type="region of interest" description="Disordered" evidence="1">
    <location>
        <begin position="996"/>
        <end position="1035"/>
    </location>
</feature>
<dbReference type="Gene3D" id="1.10.357.50">
    <property type="match status" value="1"/>
</dbReference>
<feature type="compositionally biased region" description="Gly residues" evidence="1">
    <location>
        <begin position="1023"/>
        <end position="1035"/>
    </location>
</feature>
<dbReference type="Gene3D" id="1.20.58.1100">
    <property type="match status" value="1"/>
</dbReference>
<feature type="domain" description="MHD1" evidence="2">
    <location>
        <begin position="649"/>
        <end position="770"/>
    </location>
</feature>
<feature type="compositionally biased region" description="Basic residues" evidence="1">
    <location>
        <begin position="1000"/>
        <end position="1009"/>
    </location>
</feature>
<feature type="compositionally biased region" description="Polar residues" evidence="1">
    <location>
        <begin position="82"/>
        <end position="92"/>
    </location>
</feature>
<dbReference type="OMA" id="VLKSPKW"/>
<dbReference type="PROSITE" id="PS51259">
    <property type="entry name" value="MHD2"/>
    <property type="match status" value="1"/>
</dbReference>
<name>Q6CVC9_KLULA</name>
<dbReference type="PROSITE" id="PS51258">
    <property type="entry name" value="MHD1"/>
    <property type="match status" value="1"/>
</dbReference>
<dbReference type="PaxDb" id="284590-Q6CVC9"/>
<feature type="compositionally biased region" description="Polar residues" evidence="1">
    <location>
        <begin position="1010"/>
        <end position="1022"/>
    </location>
</feature>
<dbReference type="KEGG" id="kla:KLLA0_B13002g"/>
<dbReference type="HOGENOM" id="CLU_003023_1_0_1"/>
<evidence type="ECO:0000259" key="2">
    <source>
        <dbReference type="PROSITE" id="PS51258"/>
    </source>
</evidence>
<dbReference type="InParanoid" id="Q6CVC9"/>
<gene>
    <name evidence="4" type="ORF">KLLA0_B13002g</name>
</gene>
<protein>
    <submittedName>
        <fullName evidence="4">KLLA0B13002p</fullName>
    </submittedName>
</protein>
<evidence type="ECO:0000313" key="4">
    <source>
        <dbReference type="EMBL" id="CAH02503.1"/>
    </source>
</evidence>
<dbReference type="EMBL" id="CR382122">
    <property type="protein sequence ID" value="CAH02503.1"/>
    <property type="molecule type" value="Genomic_DNA"/>
</dbReference>
<reference evidence="4 5" key="1">
    <citation type="journal article" date="2004" name="Nature">
        <title>Genome evolution in yeasts.</title>
        <authorList>
            <consortium name="Genolevures"/>
            <person name="Dujon B."/>
            <person name="Sherman D."/>
            <person name="Fischer G."/>
            <person name="Durrens P."/>
            <person name="Casaregola S."/>
            <person name="Lafontaine I."/>
            <person name="de Montigny J."/>
            <person name="Marck C."/>
            <person name="Neuveglise C."/>
            <person name="Talla E."/>
            <person name="Goffard N."/>
            <person name="Frangeul L."/>
            <person name="Aigle M."/>
            <person name="Anthouard V."/>
            <person name="Babour A."/>
            <person name="Barbe V."/>
            <person name="Barnay S."/>
            <person name="Blanchin S."/>
            <person name="Beckerich J.M."/>
            <person name="Beyne E."/>
            <person name="Bleykasten C."/>
            <person name="Boisrame A."/>
            <person name="Boyer J."/>
            <person name="Cattolico L."/>
            <person name="Confanioleri F."/>
            <person name="de Daruvar A."/>
            <person name="Despons L."/>
            <person name="Fabre E."/>
            <person name="Fairhead C."/>
            <person name="Ferry-Dumazet H."/>
            <person name="Groppi A."/>
            <person name="Hantraye F."/>
            <person name="Hennequin C."/>
            <person name="Jauniaux N."/>
            <person name="Joyet P."/>
            <person name="Kachouri R."/>
            <person name="Kerrest A."/>
            <person name="Koszul R."/>
            <person name="Lemaire M."/>
            <person name="Lesur I."/>
            <person name="Ma L."/>
            <person name="Muller H."/>
            <person name="Nicaud J.M."/>
            <person name="Nikolski M."/>
            <person name="Oztas S."/>
            <person name="Ozier-Kalogeropoulos O."/>
            <person name="Pellenz S."/>
            <person name="Potier S."/>
            <person name="Richard G.F."/>
            <person name="Straub M.L."/>
            <person name="Suleau A."/>
            <person name="Swennene D."/>
            <person name="Tekaia F."/>
            <person name="Wesolowski-Louvel M."/>
            <person name="Westhof E."/>
            <person name="Wirth B."/>
            <person name="Zeniou-Meyer M."/>
            <person name="Zivanovic I."/>
            <person name="Bolotin-Fukuhara M."/>
            <person name="Thierry A."/>
            <person name="Bouchier C."/>
            <person name="Caudron B."/>
            <person name="Scarpelli C."/>
            <person name="Gaillardin C."/>
            <person name="Weissenbach J."/>
            <person name="Wincker P."/>
            <person name="Souciet J.L."/>
        </authorList>
    </citation>
    <scope>NUCLEOTIDE SEQUENCE [LARGE SCALE GENOMIC DNA]</scope>
    <source>
        <strain evidence="5">ATCC 8585 / CBS 2359 / DSM 70799 / NBRC 1267 / NRRL Y-1140 / WM37</strain>
    </source>
</reference>
<feature type="domain" description="MHD2" evidence="3">
    <location>
        <begin position="1146"/>
        <end position="1322"/>
    </location>
</feature>
<feature type="region of interest" description="Disordered" evidence="1">
    <location>
        <begin position="73"/>
        <end position="114"/>
    </location>
</feature>
<dbReference type="PANTHER" id="PTHR47263">
    <property type="entry name" value="ADENYLATE CYCLASE ACTIVATION PROTEIN GIT1"/>
    <property type="match status" value="1"/>
</dbReference>
<feature type="region of interest" description="Disordered" evidence="1">
    <location>
        <begin position="235"/>
        <end position="261"/>
    </location>
</feature>
<evidence type="ECO:0000256" key="1">
    <source>
        <dbReference type="SAM" id="MobiDB-lite"/>
    </source>
</evidence>
<proteinExistence type="predicted"/>
<dbReference type="PANTHER" id="PTHR47263:SF1">
    <property type="entry name" value="C2 DOMAIN PROTEIN (AFU_ORTHOLOGUE AFUA_7G02350)"/>
    <property type="match status" value="1"/>
</dbReference>
<dbReference type="FunCoup" id="Q6CVC9">
    <property type="interactions" value="96"/>
</dbReference>
<evidence type="ECO:0000259" key="3">
    <source>
        <dbReference type="PROSITE" id="PS51259"/>
    </source>
</evidence>
<dbReference type="InterPro" id="IPR014770">
    <property type="entry name" value="Munc13_1"/>
</dbReference>
<accession>Q6CVC9</accession>
<keyword evidence="5" id="KW-1185">Reference proteome</keyword>